<feature type="domain" description="Calcineurin-like phosphoesterase" evidence="3">
    <location>
        <begin position="1"/>
        <end position="151"/>
    </location>
</feature>
<comment type="cofactor">
    <cofactor evidence="2">
        <name>a divalent metal cation</name>
        <dbReference type="ChEBI" id="CHEBI:60240"/>
    </cofactor>
</comment>
<dbReference type="PANTHER" id="PTHR11124">
    <property type="entry name" value="VACUOLAR SORTING PROTEIN VPS29"/>
    <property type="match status" value="1"/>
</dbReference>
<gene>
    <name evidence="4" type="ORF">EAS64_32750</name>
</gene>
<reference evidence="4 5" key="1">
    <citation type="submission" date="2018-11" db="EMBL/GenBank/DDBJ databases">
        <title>Trebonia kvetii gen.nov., sp.nov., a novel acidophilic actinobacterium, and proposal of the new actinobacterial family Treboniaceae fam. nov.</title>
        <authorList>
            <person name="Rapoport D."/>
            <person name="Sagova-Mareckova M."/>
            <person name="Sedlacek I."/>
            <person name="Provaznik J."/>
            <person name="Kralova S."/>
            <person name="Pavlinic D."/>
            <person name="Benes V."/>
            <person name="Kopecky J."/>
        </authorList>
    </citation>
    <scope>NUCLEOTIDE SEQUENCE [LARGE SCALE GENOMIC DNA]</scope>
    <source>
        <strain evidence="4 5">15Tr583</strain>
    </source>
</reference>
<organism evidence="4 5">
    <name type="scientific">Trebonia kvetii</name>
    <dbReference type="NCBI Taxonomy" id="2480626"/>
    <lineage>
        <taxon>Bacteria</taxon>
        <taxon>Bacillati</taxon>
        <taxon>Actinomycetota</taxon>
        <taxon>Actinomycetes</taxon>
        <taxon>Streptosporangiales</taxon>
        <taxon>Treboniaceae</taxon>
        <taxon>Trebonia</taxon>
    </lineage>
</organism>
<name>A0A6P2BPW6_9ACTN</name>
<evidence type="ECO:0000256" key="1">
    <source>
        <dbReference type="ARBA" id="ARBA00008950"/>
    </source>
</evidence>
<dbReference type="InterPro" id="IPR029052">
    <property type="entry name" value="Metallo-depent_PP-like"/>
</dbReference>
<keyword evidence="2" id="KW-0479">Metal-binding</keyword>
<dbReference type="AlphaFoldDB" id="A0A6P2BPW6"/>
<dbReference type="SUPFAM" id="SSF56300">
    <property type="entry name" value="Metallo-dependent phosphatases"/>
    <property type="match status" value="1"/>
</dbReference>
<dbReference type="RefSeq" id="WP_145859354.1">
    <property type="nucleotide sequence ID" value="NZ_RPFW01000007.1"/>
</dbReference>
<dbReference type="InterPro" id="IPR024654">
    <property type="entry name" value="Calcineurin-like_PHP_lpxH"/>
</dbReference>
<evidence type="ECO:0000313" key="5">
    <source>
        <dbReference type="Proteomes" id="UP000460272"/>
    </source>
</evidence>
<evidence type="ECO:0000313" key="4">
    <source>
        <dbReference type="EMBL" id="TVZ01072.1"/>
    </source>
</evidence>
<dbReference type="Pfam" id="PF12850">
    <property type="entry name" value="Metallophos_2"/>
    <property type="match status" value="1"/>
</dbReference>
<dbReference type="GO" id="GO:0016787">
    <property type="term" value="F:hydrolase activity"/>
    <property type="evidence" value="ECO:0007669"/>
    <property type="project" value="UniProtKB-UniRule"/>
</dbReference>
<evidence type="ECO:0000256" key="2">
    <source>
        <dbReference type="RuleBase" id="RU362039"/>
    </source>
</evidence>
<protein>
    <recommendedName>
        <fullName evidence="2">Phosphoesterase</fullName>
        <ecNumber evidence="2">3.1.4.-</ecNumber>
    </recommendedName>
</protein>
<dbReference type="NCBIfam" id="TIGR00040">
    <property type="entry name" value="yfcE"/>
    <property type="match status" value="1"/>
</dbReference>
<dbReference type="InterPro" id="IPR000979">
    <property type="entry name" value="Phosphodiesterase_MJ0936/Vps29"/>
</dbReference>
<dbReference type="EC" id="3.1.4.-" evidence="2"/>
<dbReference type="Proteomes" id="UP000460272">
    <property type="component" value="Unassembled WGS sequence"/>
</dbReference>
<sequence>MRIVVLSDTHAPRRWKSCPPAVAAQLRDADLILHAGDVCTAAVLDELAQYAPVTAVVGNNDGPDVEAWGAAETASLAPEGLRIAMIHDSGQATGRLPRMRARFPEADLVVFGHSHIPLDAAGGTLRIFNPGSPTDRRRQPHGTLGVLDVTDGALVEARIVEVG</sequence>
<accession>A0A6P2BPW6</accession>
<comment type="similarity">
    <text evidence="1 2">Belongs to the metallophosphoesterase superfamily. YfcE family.</text>
</comment>
<dbReference type="GO" id="GO:0046872">
    <property type="term" value="F:metal ion binding"/>
    <property type="evidence" value="ECO:0007669"/>
    <property type="project" value="UniProtKB-KW"/>
</dbReference>
<proteinExistence type="inferred from homology"/>
<dbReference type="Gene3D" id="3.60.21.10">
    <property type="match status" value="1"/>
</dbReference>
<comment type="caution">
    <text evidence="4">The sequence shown here is derived from an EMBL/GenBank/DDBJ whole genome shotgun (WGS) entry which is preliminary data.</text>
</comment>
<evidence type="ECO:0000259" key="3">
    <source>
        <dbReference type="Pfam" id="PF12850"/>
    </source>
</evidence>
<dbReference type="EMBL" id="RPFW01000007">
    <property type="protein sequence ID" value="TVZ01072.1"/>
    <property type="molecule type" value="Genomic_DNA"/>
</dbReference>
<dbReference type="OrthoDB" id="9785951at2"/>
<keyword evidence="5" id="KW-1185">Reference proteome</keyword>